<dbReference type="eggNOG" id="ENOG503451Z">
    <property type="taxonomic scope" value="Bacteria"/>
</dbReference>
<organism evidence="1 2">
    <name type="scientific">Aliiglaciecola lipolytica E3</name>
    <dbReference type="NCBI Taxonomy" id="1127673"/>
    <lineage>
        <taxon>Bacteria</taxon>
        <taxon>Pseudomonadati</taxon>
        <taxon>Pseudomonadota</taxon>
        <taxon>Gammaproteobacteria</taxon>
        <taxon>Alteromonadales</taxon>
        <taxon>Alteromonadaceae</taxon>
        <taxon>Aliiglaciecola</taxon>
    </lineage>
</organism>
<keyword evidence="2" id="KW-1185">Reference proteome</keyword>
<dbReference type="AlphaFoldDB" id="K6YBV8"/>
<reference evidence="1 2" key="1">
    <citation type="journal article" date="2017" name="Antonie Van Leeuwenhoek">
        <title>Rhizobium rhizosphaerae sp. nov., a novel species isolated from rice rhizosphere.</title>
        <authorList>
            <person name="Zhao J.J."/>
            <person name="Zhang J."/>
            <person name="Zhang R.J."/>
            <person name="Zhang C.W."/>
            <person name="Yin H.Q."/>
            <person name="Zhang X.X."/>
        </authorList>
    </citation>
    <scope>NUCLEOTIDE SEQUENCE [LARGE SCALE GENOMIC DNA]</scope>
    <source>
        <strain evidence="1 2">E3</strain>
    </source>
</reference>
<evidence type="ECO:0000313" key="2">
    <source>
        <dbReference type="Proteomes" id="UP000006334"/>
    </source>
</evidence>
<proteinExistence type="predicted"/>
<comment type="caution">
    <text evidence="1">The sequence shown here is derived from an EMBL/GenBank/DDBJ whole genome shotgun (WGS) entry which is preliminary data.</text>
</comment>
<accession>K6YBV8</accession>
<dbReference type="PROSITE" id="PS52050">
    <property type="entry name" value="WYL"/>
    <property type="match status" value="1"/>
</dbReference>
<dbReference type="EMBL" id="BAEN01000035">
    <property type="protein sequence ID" value="GAC14133.1"/>
    <property type="molecule type" value="Genomic_DNA"/>
</dbReference>
<dbReference type="OrthoDB" id="9180264at2"/>
<sequence>MDVSENIKGAIECDEVLTIKYNGGSKPGSVRQVLPLQILEDGKVRAKCLVTNRAKVFLIDKIEIVDHELRNSEQSWENTKVKFYSNIEEVYFEFKNKLEALGWHVVYENELENGNALHVYDRFKNGNLKKSPAGTLSFSEYVIEYDNETGKPYLTSKKRKIPYSFNAPNGDGTRLSSLAKCVDRFIAGAIEEAPNNK</sequence>
<evidence type="ECO:0000313" key="1">
    <source>
        <dbReference type="EMBL" id="GAC14133.1"/>
    </source>
</evidence>
<name>K6YBV8_9ALTE</name>
<dbReference type="Proteomes" id="UP000006334">
    <property type="component" value="Unassembled WGS sequence"/>
</dbReference>
<gene>
    <name evidence="1" type="ORF">GLIP_1499</name>
</gene>
<protein>
    <submittedName>
        <fullName evidence="1">Uncharacterized protein</fullName>
    </submittedName>
</protein>
<dbReference type="RefSeq" id="WP_008843949.1">
    <property type="nucleotide sequence ID" value="NZ_BAEN01000035.1"/>
</dbReference>